<proteinExistence type="predicted"/>
<feature type="non-terminal residue" evidence="2">
    <location>
        <position position="1"/>
    </location>
</feature>
<feature type="compositionally biased region" description="Gly residues" evidence="1">
    <location>
        <begin position="100"/>
        <end position="113"/>
    </location>
</feature>
<dbReference type="Proteomes" id="UP000253664">
    <property type="component" value="Unassembled WGS sequence"/>
</dbReference>
<evidence type="ECO:0000313" key="3">
    <source>
        <dbReference type="Proteomes" id="UP000253664"/>
    </source>
</evidence>
<feature type="non-terminal residue" evidence="2">
    <location>
        <position position="133"/>
    </location>
</feature>
<dbReference type="EMBL" id="LKCN02000005">
    <property type="protein sequence ID" value="RCI13981.1"/>
    <property type="molecule type" value="Genomic_DNA"/>
</dbReference>
<accession>A0A367LHU6</accession>
<comment type="caution">
    <text evidence="2">The sequence shown here is derived from an EMBL/GenBank/DDBJ whole genome shotgun (WGS) entry which is preliminary data.</text>
</comment>
<evidence type="ECO:0000256" key="1">
    <source>
        <dbReference type="SAM" id="MobiDB-lite"/>
    </source>
</evidence>
<name>A0A367LHU6_9HYPO</name>
<dbReference type="AlphaFoldDB" id="A0A367LHU6"/>
<reference evidence="2 3" key="1">
    <citation type="journal article" date="2015" name="BMC Genomics">
        <title>Insights from the genome of Ophiocordyceps polyrhachis-furcata to pathogenicity and host specificity in insect fungi.</title>
        <authorList>
            <person name="Wichadakul D."/>
            <person name="Kobmoo N."/>
            <person name="Ingsriswang S."/>
            <person name="Tangphatsornruang S."/>
            <person name="Chantasingh D."/>
            <person name="Luangsa-ard J.J."/>
            <person name="Eurwilaichitr L."/>
        </authorList>
    </citation>
    <scope>NUCLEOTIDE SEQUENCE [LARGE SCALE GENOMIC DNA]</scope>
    <source>
        <strain evidence="2 3">BCC 54312</strain>
    </source>
</reference>
<sequence length="133" mass="13484">PGYACPSPSYARSSTACANSDKEPINDNDDNYKSGPVYMPEAALTPPKIEGGLGADRIGSAPRDYNGDGDSNVIEVPAKRQRLEVVVEEERVLVEEGVAAAGGGGEESPGGGDPAATLGLRGEGLDAPLSGVA</sequence>
<gene>
    <name evidence="2" type="ORF">L249_8102</name>
</gene>
<feature type="region of interest" description="Disordered" evidence="1">
    <location>
        <begin position="98"/>
        <end position="133"/>
    </location>
</feature>
<evidence type="ECO:0000313" key="2">
    <source>
        <dbReference type="EMBL" id="RCI13981.1"/>
    </source>
</evidence>
<feature type="region of interest" description="Disordered" evidence="1">
    <location>
        <begin position="1"/>
        <end position="72"/>
    </location>
</feature>
<protein>
    <submittedName>
        <fullName evidence="2">Uncharacterized protein</fullName>
    </submittedName>
</protein>
<keyword evidence="3" id="KW-1185">Reference proteome</keyword>
<organism evidence="2 3">
    <name type="scientific">Ophiocordyceps polyrhachis-furcata BCC 54312</name>
    <dbReference type="NCBI Taxonomy" id="1330021"/>
    <lineage>
        <taxon>Eukaryota</taxon>
        <taxon>Fungi</taxon>
        <taxon>Dikarya</taxon>
        <taxon>Ascomycota</taxon>
        <taxon>Pezizomycotina</taxon>
        <taxon>Sordariomycetes</taxon>
        <taxon>Hypocreomycetidae</taxon>
        <taxon>Hypocreales</taxon>
        <taxon>Ophiocordycipitaceae</taxon>
        <taxon>Ophiocordyceps</taxon>
    </lineage>
</organism>